<dbReference type="AlphaFoldDB" id="A0A2C8D2C2"/>
<dbReference type="InterPro" id="IPR035901">
    <property type="entry name" value="GIY-YIG_endonuc_sf"/>
</dbReference>
<dbReference type="Gene3D" id="3.40.1440.10">
    <property type="entry name" value="GIY-YIG endonuclease"/>
    <property type="match status" value="1"/>
</dbReference>
<keyword evidence="4" id="KW-0378">Hydrolase</keyword>
<feature type="domain" description="GIY-YIG" evidence="1">
    <location>
        <begin position="29"/>
        <end position="118"/>
    </location>
</feature>
<dbReference type="GO" id="GO:0004519">
    <property type="term" value="F:endonuclease activity"/>
    <property type="evidence" value="ECO:0007669"/>
    <property type="project" value="UniProtKB-KW"/>
</dbReference>
<dbReference type="Pfam" id="PF01541">
    <property type="entry name" value="GIY-YIG"/>
    <property type="match status" value="1"/>
</dbReference>
<reference evidence="4" key="1">
    <citation type="submission" date="2016-12" db="EMBL/GenBank/DDBJ databases">
        <title>Recombination within an asexual species: what the mitochondrial genomes reveal in the Fusarium oxysporum species complex.</title>
        <authorList>
            <person name="Brankovics B."/>
            <person name="Van Dam P."/>
            <person name="Rep M."/>
            <person name="De Hoog G.S."/>
            <person name="Van der Lee T.A.J."/>
            <person name="Waalwijk C."/>
            <person name="Van Diepeningen A.D."/>
        </authorList>
    </citation>
    <scope>NUCLEOTIDE SEQUENCE</scope>
    <source>
        <strain evidence="2">Fom009</strain>
        <strain evidence="3">Fom010</strain>
        <strain evidence="4">Fom011</strain>
    </source>
</reference>
<dbReference type="InterPro" id="IPR000305">
    <property type="entry name" value="GIY-YIG_endonuc"/>
</dbReference>
<keyword evidence="4" id="KW-0496">Mitochondrion</keyword>
<dbReference type="CDD" id="cd10445">
    <property type="entry name" value="GIY-YIG_bI1_like"/>
    <property type="match status" value="1"/>
</dbReference>
<keyword evidence="4" id="KW-0540">Nuclease</keyword>
<geneLocation type="mitochondrion" evidence="4"/>
<evidence type="ECO:0000313" key="4">
    <source>
        <dbReference type="EMBL" id="SNU77527.1"/>
    </source>
</evidence>
<dbReference type="EMBL" id="LT906328">
    <property type="protein sequence ID" value="SNU77489.1"/>
    <property type="molecule type" value="Genomic_DNA"/>
</dbReference>
<proteinExistence type="predicted"/>
<name>A0A2C8D2C2_FUSOX</name>
<dbReference type="NCBIfam" id="TIGR01453">
    <property type="entry name" value="grpIintron_endo"/>
    <property type="match status" value="1"/>
</dbReference>
<dbReference type="SUPFAM" id="SSF82771">
    <property type="entry name" value="GIY-YIG endonuclease"/>
    <property type="match status" value="1"/>
</dbReference>
<evidence type="ECO:0000313" key="3">
    <source>
        <dbReference type="EMBL" id="SNU77508.1"/>
    </source>
</evidence>
<dbReference type="EMBL" id="LT906329">
    <property type="protein sequence ID" value="SNU77508.1"/>
    <property type="molecule type" value="Genomic_DNA"/>
</dbReference>
<dbReference type="SMART" id="SM00465">
    <property type="entry name" value="GIYc"/>
    <property type="match status" value="1"/>
</dbReference>
<keyword evidence="4" id="KW-0255">Endonuclease</keyword>
<organism evidence="4">
    <name type="scientific">Fusarium oxysporum f. sp. melonis</name>
    <dbReference type="NCBI Taxonomy" id="61369"/>
    <lineage>
        <taxon>Eukaryota</taxon>
        <taxon>Fungi</taxon>
        <taxon>Dikarya</taxon>
        <taxon>Ascomycota</taxon>
        <taxon>Pezizomycotina</taxon>
        <taxon>Sordariomycetes</taxon>
        <taxon>Hypocreomycetidae</taxon>
        <taxon>Hypocreales</taxon>
        <taxon>Nectriaceae</taxon>
        <taxon>Fusarium</taxon>
        <taxon>Fusarium oxysporum species complex</taxon>
    </lineage>
</organism>
<dbReference type="EMBL" id="LT906330">
    <property type="protein sequence ID" value="SNU77527.1"/>
    <property type="molecule type" value="Genomic_DNA"/>
</dbReference>
<protein>
    <submittedName>
        <fullName evidence="4">GIY-YIG endonuclease</fullName>
    </submittedName>
</protein>
<accession>A0A2C8D2C2</accession>
<dbReference type="InterPro" id="IPR006350">
    <property type="entry name" value="Intron_endoG1"/>
</dbReference>
<gene>
    <name evidence="4" type="primary">orf216</name>
</gene>
<dbReference type="PROSITE" id="PS50164">
    <property type="entry name" value="GIY_YIG"/>
    <property type="match status" value="1"/>
</dbReference>
<evidence type="ECO:0000259" key="1">
    <source>
        <dbReference type="PROSITE" id="PS50164"/>
    </source>
</evidence>
<sequence length="216" mass="25657">MKNSIKKLCIKFYINPYTNRKYIYRENKGLAGIYCWLNVINGKIYIGSAKNITKRLYHYFSTRNIEHALSNSESIILKSMLLHGYDNFELYIITYCNDNELVNLEQHFIDTLKPEYNIRKTAYSPLGYRHSPETILKLKNYKRSEETLKKMRLAKQLSGNTILIINVINNNIKRYPSLNSAARDLNVSKQMLHYYMKKNILLQNTFLIIKFFKLEF</sequence>
<evidence type="ECO:0000313" key="2">
    <source>
        <dbReference type="EMBL" id="SNU77489.1"/>
    </source>
</evidence>